<dbReference type="SUPFAM" id="SSF46689">
    <property type="entry name" value="Homeodomain-like"/>
    <property type="match status" value="2"/>
</dbReference>
<comment type="caution">
    <text evidence="5">The sequence shown here is derived from an EMBL/GenBank/DDBJ whole genome shotgun (WGS) entry which is preliminary data.</text>
</comment>
<dbReference type="InterPro" id="IPR029062">
    <property type="entry name" value="Class_I_gatase-like"/>
</dbReference>
<dbReference type="Gene3D" id="1.10.10.60">
    <property type="entry name" value="Homeodomain-like"/>
    <property type="match status" value="1"/>
</dbReference>
<dbReference type="InterPro" id="IPR002818">
    <property type="entry name" value="DJ-1/PfpI"/>
</dbReference>
<name>A0A388SUL3_9ACTN</name>
<dbReference type="PANTHER" id="PTHR43130:SF3">
    <property type="entry name" value="HTH-TYPE TRANSCRIPTIONAL REGULATOR RV1931C"/>
    <property type="match status" value="1"/>
</dbReference>
<evidence type="ECO:0000259" key="4">
    <source>
        <dbReference type="PROSITE" id="PS01124"/>
    </source>
</evidence>
<sequence length="367" mass="39055">MGASERNTGRGADQTTVRRQAGDEWDAHGGCVVPPGPDPHRVAVLALDGVMTFELGIPARIFNSARSPDGAALYEVVVCTPDGGPVRTEAGFSIDVAHGPEALESADTVVVPPTHRLGGIAGEGLLPAPLAEALARIRPGTRTVSICTGAFVLAAAGLLDGRPATTHWAEAEHFRRLFPRVRFDEDVLFVDDGDLLSSAGAAAGVDVCLHLVRRDHGSALANQVARRCIVPPWRDGGQAQYIERPVPEPTTATTAPTRAWALERLDRPLTLGELAAHARMSVRTFTRRFRDEAGVTPGQWLTAQRVEIAKQLLETSDLPIDLVADRAGFGSANSLRQHMRELVGVPPGAYRRTFHAAAVSGRAAAGR</sequence>
<organism evidence="5 6">
    <name type="scientific">Streptomyces spongiicola</name>
    <dbReference type="NCBI Taxonomy" id="1690221"/>
    <lineage>
        <taxon>Bacteria</taxon>
        <taxon>Bacillati</taxon>
        <taxon>Actinomycetota</taxon>
        <taxon>Actinomycetes</taxon>
        <taxon>Kitasatosporales</taxon>
        <taxon>Streptomycetaceae</taxon>
        <taxon>Streptomyces</taxon>
    </lineage>
</organism>
<dbReference type="GO" id="GO:0043565">
    <property type="term" value="F:sequence-specific DNA binding"/>
    <property type="evidence" value="ECO:0007669"/>
    <property type="project" value="InterPro"/>
</dbReference>
<dbReference type="EMBL" id="BGZL01000002">
    <property type="protein sequence ID" value="GBP99541.1"/>
    <property type="molecule type" value="Genomic_DNA"/>
</dbReference>
<dbReference type="AlphaFoldDB" id="A0A388SUL3"/>
<dbReference type="SMART" id="SM00342">
    <property type="entry name" value="HTH_ARAC"/>
    <property type="match status" value="1"/>
</dbReference>
<dbReference type="PANTHER" id="PTHR43130">
    <property type="entry name" value="ARAC-FAMILY TRANSCRIPTIONAL REGULATOR"/>
    <property type="match status" value="1"/>
</dbReference>
<accession>A0A388SUL3</accession>
<reference evidence="5 6" key="1">
    <citation type="submission" date="2018-07" db="EMBL/GenBank/DDBJ databases">
        <title>Whole Genome Shotgun Sequence of Streptomyces spongiicola strain 531S.</title>
        <authorList>
            <person name="Dohra H."/>
            <person name="Kodani S."/>
        </authorList>
    </citation>
    <scope>NUCLEOTIDE SEQUENCE [LARGE SCALE GENOMIC DNA]</scope>
    <source>
        <strain evidence="5 6">531S</strain>
    </source>
</reference>
<dbReference type="InterPro" id="IPR009057">
    <property type="entry name" value="Homeodomain-like_sf"/>
</dbReference>
<evidence type="ECO:0000313" key="6">
    <source>
        <dbReference type="Proteomes" id="UP000265354"/>
    </source>
</evidence>
<dbReference type="InterPro" id="IPR018060">
    <property type="entry name" value="HTH_AraC"/>
</dbReference>
<dbReference type="Pfam" id="PF12833">
    <property type="entry name" value="HTH_18"/>
    <property type="match status" value="1"/>
</dbReference>
<dbReference type="GO" id="GO:0003700">
    <property type="term" value="F:DNA-binding transcription factor activity"/>
    <property type="evidence" value="ECO:0007669"/>
    <property type="project" value="InterPro"/>
</dbReference>
<dbReference type="RefSeq" id="WP_116426932.1">
    <property type="nucleotide sequence ID" value="NZ_BGZL01000002.1"/>
</dbReference>
<proteinExistence type="predicted"/>
<dbReference type="Gene3D" id="3.40.50.880">
    <property type="match status" value="1"/>
</dbReference>
<dbReference type="Pfam" id="PF01965">
    <property type="entry name" value="DJ-1_PfpI"/>
    <property type="match status" value="1"/>
</dbReference>
<evidence type="ECO:0000313" key="5">
    <source>
        <dbReference type="EMBL" id="GBP99541.1"/>
    </source>
</evidence>
<dbReference type="Proteomes" id="UP000265354">
    <property type="component" value="Unassembled WGS sequence"/>
</dbReference>
<feature type="region of interest" description="Disordered" evidence="3">
    <location>
        <begin position="1"/>
        <end position="26"/>
    </location>
</feature>
<evidence type="ECO:0000256" key="1">
    <source>
        <dbReference type="ARBA" id="ARBA00023015"/>
    </source>
</evidence>
<dbReference type="InterPro" id="IPR052158">
    <property type="entry name" value="INH-QAR"/>
</dbReference>
<gene>
    <name evidence="5" type="ORF">SSP531S_09360</name>
</gene>
<feature type="domain" description="HTH araC/xylS-type" evidence="4">
    <location>
        <begin position="255"/>
        <end position="353"/>
    </location>
</feature>
<dbReference type="PROSITE" id="PS01124">
    <property type="entry name" value="HTH_ARAC_FAMILY_2"/>
    <property type="match status" value="1"/>
</dbReference>
<keyword evidence="2" id="KW-0804">Transcription</keyword>
<dbReference type="CDD" id="cd03137">
    <property type="entry name" value="GATase1_AraC_1"/>
    <property type="match status" value="1"/>
</dbReference>
<protein>
    <submittedName>
        <fullName evidence="5">AraC family transcriptional regulator</fullName>
    </submittedName>
</protein>
<keyword evidence="1" id="KW-0805">Transcription regulation</keyword>
<dbReference type="SUPFAM" id="SSF52317">
    <property type="entry name" value="Class I glutamine amidotransferase-like"/>
    <property type="match status" value="1"/>
</dbReference>
<evidence type="ECO:0000256" key="3">
    <source>
        <dbReference type="SAM" id="MobiDB-lite"/>
    </source>
</evidence>
<evidence type="ECO:0000256" key="2">
    <source>
        <dbReference type="ARBA" id="ARBA00023163"/>
    </source>
</evidence>